<feature type="transmembrane region" description="Helical" evidence="1">
    <location>
        <begin position="164"/>
        <end position="182"/>
    </location>
</feature>
<proteinExistence type="predicted"/>
<feature type="transmembrane region" description="Helical" evidence="1">
    <location>
        <begin position="70"/>
        <end position="89"/>
    </location>
</feature>
<organism evidence="2 3">
    <name type="scientific">Cellulomonas marina</name>
    <dbReference type="NCBI Taxonomy" id="988821"/>
    <lineage>
        <taxon>Bacteria</taxon>
        <taxon>Bacillati</taxon>
        <taxon>Actinomycetota</taxon>
        <taxon>Actinomycetes</taxon>
        <taxon>Micrococcales</taxon>
        <taxon>Cellulomonadaceae</taxon>
        <taxon>Cellulomonas</taxon>
    </lineage>
</organism>
<feature type="transmembrane region" description="Helical" evidence="1">
    <location>
        <begin position="42"/>
        <end position="63"/>
    </location>
</feature>
<dbReference type="AlphaFoldDB" id="A0A1I0ZBG4"/>
<evidence type="ECO:0000313" key="2">
    <source>
        <dbReference type="EMBL" id="SFB22742.1"/>
    </source>
</evidence>
<dbReference type="EMBL" id="FOKA01000010">
    <property type="protein sequence ID" value="SFB22742.1"/>
    <property type="molecule type" value="Genomic_DNA"/>
</dbReference>
<dbReference type="Proteomes" id="UP000199012">
    <property type="component" value="Unassembled WGS sequence"/>
</dbReference>
<reference evidence="2 3" key="1">
    <citation type="submission" date="2016-10" db="EMBL/GenBank/DDBJ databases">
        <authorList>
            <person name="de Groot N.N."/>
        </authorList>
    </citation>
    <scope>NUCLEOTIDE SEQUENCE [LARGE SCALE GENOMIC DNA]</scope>
    <source>
        <strain evidence="2 3">CGMCC 4.6945</strain>
    </source>
</reference>
<evidence type="ECO:0000313" key="3">
    <source>
        <dbReference type="Proteomes" id="UP000199012"/>
    </source>
</evidence>
<dbReference type="Pfam" id="PF06197">
    <property type="entry name" value="DUF998"/>
    <property type="match status" value="1"/>
</dbReference>
<name>A0A1I0ZBG4_9CELL</name>
<dbReference type="InterPro" id="IPR009339">
    <property type="entry name" value="DUF998"/>
</dbReference>
<sequence>MPAVLAPVAMVGGWLAAAALQPSFDPVRETISALAATTATAPWVMTTGLVVTGVAHVATALALRPLPRAARALHALGGVATAVVGALPVDAAPRPHGLAAGVAFVALAVWPAAAVRPGGRGPLAPRVGAVAAVVLVGLLVWFVVELQALVPGAGDLVGLSERAVAGAQALWPLVAVVLLRAGRRGP</sequence>
<keyword evidence="3" id="KW-1185">Reference proteome</keyword>
<accession>A0A1I0ZBG4</accession>
<evidence type="ECO:0000256" key="1">
    <source>
        <dbReference type="SAM" id="Phobius"/>
    </source>
</evidence>
<protein>
    <submittedName>
        <fullName evidence="2">Hypothetical membrane protein</fullName>
    </submittedName>
</protein>
<feature type="transmembrane region" description="Helical" evidence="1">
    <location>
        <begin position="127"/>
        <end position="144"/>
    </location>
</feature>
<gene>
    <name evidence="2" type="ORF">SAMN05421867_11092</name>
</gene>
<keyword evidence="1" id="KW-0812">Transmembrane</keyword>
<keyword evidence="1" id="KW-1133">Transmembrane helix</keyword>
<keyword evidence="1" id="KW-0472">Membrane</keyword>
<feature type="transmembrane region" description="Helical" evidence="1">
    <location>
        <begin position="95"/>
        <end position="115"/>
    </location>
</feature>